<evidence type="ECO:0000259" key="5">
    <source>
        <dbReference type="SMART" id="SM00906"/>
    </source>
</evidence>
<feature type="compositionally biased region" description="Polar residues" evidence="4">
    <location>
        <begin position="786"/>
        <end position="821"/>
    </location>
</feature>
<evidence type="ECO:0000256" key="1">
    <source>
        <dbReference type="ARBA" id="ARBA00004123"/>
    </source>
</evidence>
<dbReference type="Gene3D" id="4.10.240.10">
    <property type="entry name" value="Zn(2)-C6 fungal-type DNA-binding domain"/>
    <property type="match status" value="1"/>
</dbReference>
<name>A0A6A7BAW3_9PLEO</name>
<evidence type="ECO:0000256" key="4">
    <source>
        <dbReference type="SAM" id="MobiDB-lite"/>
    </source>
</evidence>
<feature type="region of interest" description="Disordered" evidence="4">
    <location>
        <begin position="765"/>
        <end position="831"/>
    </location>
</feature>
<feature type="region of interest" description="Disordered" evidence="4">
    <location>
        <begin position="861"/>
        <end position="913"/>
    </location>
</feature>
<feature type="region of interest" description="Disordered" evidence="4">
    <location>
        <begin position="124"/>
        <end position="151"/>
    </location>
</feature>
<dbReference type="GO" id="GO:0008270">
    <property type="term" value="F:zinc ion binding"/>
    <property type="evidence" value="ECO:0007669"/>
    <property type="project" value="InterPro"/>
</dbReference>
<feature type="region of interest" description="Disordered" evidence="4">
    <location>
        <begin position="1"/>
        <end position="31"/>
    </location>
</feature>
<evidence type="ECO:0000256" key="3">
    <source>
        <dbReference type="ARBA" id="ARBA00023242"/>
    </source>
</evidence>
<dbReference type="InterPro" id="IPR036864">
    <property type="entry name" value="Zn2-C6_fun-type_DNA-bd_sf"/>
</dbReference>
<comment type="subcellular location">
    <subcellularLocation>
        <location evidence="1">Nucleus</location>
    </subcellularLocation>
</comment>
<evidence type="ECO:0000313" key="7">
    <source>
        <dbReference type="Proteomes" id="UP000799423"/>
    </source>
</evidence>
<dbReference type="InterPro" id="IPR007219">
    <property type="entry name" value="XnlR_reg_dom"/>
</dbReference>
<keyword evidence="7" id="KW-1185">Reference proteome</keyword>
<evidence type="ECO:0000313" key="6">
    <source>
        <dbReference type="EMBL" id="KAF2852510.1"/>
    </source>
</evidence>
<dbReference type="CDD" id="cd00067">
    <property type="entry name" value="GAL4"/>
    <property type="match status" value="1"/>
</dbReference>
<dbReference type="GO" id="GO:0006351">
    <property type="term" value="P:DNA-templated transcription"/>
    <property type="evidence" value="ECO:0007669"/>
    <property type="project" value="InterPro"/>
</dbReference>
<accession>A0A6A7BAW3</accession>
<feature type="compositionally biased region" description="Polar residues" evidence="4">
    <location>
        <begin position="861"/>
        <end position="871"/>
    </location>
</feature>
<dbReference type="GO" id="GO:0005634">
    <property type="term" value="C:nucleus"/>
    <property type="evidence" value="ECO:0007669"/>
    <property type="project" value="UniProtKB-SubCell"/>
</dbReference>
<dbReference type="OrthoDB" id="1747771at2759"/>
<feature type="compositionally biased region" description="Polar residues" evidence="4">
    <location>
        <begin position="130"/>
        <end position="141"/>
    </location>
</feature>
<dbReference type="EMBL" id="MU006298">
    <property type="protein sequence ID" value="KAF2852510.1"/>
    <property type="molecule type" value="Genomic_DNA"/>
</dbReference>
<dbReference type="InterPro" id="IPR001138">
    <property type="entry name" value="Zn2Cys6_DnaBD"/>
</dbReference>
<keyword evidence="2" id="KW-0479">Metal-binding</keyword>
<dbReference type="GO" id="GO:0003677">
    <property type="term" value="F:DNA binding"/>
    <property type="evidence" value="ECO:0007669"/>
    <property type="project" value="InterPro"/>
</dbReference>
<dbReference type="Pfam" id="PF04082">
    <property type="entry name" value="Fungal_trans"/>
    <property type="match status" value="1"/>
</dbReference>
<protein>
    <recommendedName>
        <fullName evidence="5">Xylanolytic transcriptional activator regulatory domain-containing protein</fullName>
    </recommendedName>
</protein>
<dbReference type="SMART" id="SM00906">
    <property type="entry name" value="Fungal_trans"/>
    <property type="match status" value="1"/>
</dbReference>
<proteinExistence type="predicted"/>
<feature type="compositionally biased region" description="Polar residues" evidence="4">
    <location>
        <begin position="882"/>
        <end position="892"/>
    </location>
</feature>
<dbReference type="AlphaFoldDB" id="A0A6A7BAW3"/>
<dbReference type="InterPro" id="IPR050613">
    <property type="entry name" value="Sec_Metabolite_Reg"/>
</dbReference>
<feature type="domain" description="Xylanolytic transcriptional activator regulatory" evidence="5">
    <location>
        <begin position="358"/>
        <end position="433"/>
    </location>
</feature>
<keyword evidence="3" id="KW-0539">Nucleus</keyword>
<dbReference type="GO" id="GO:0000981">
    <property type="term" value="F:DNA-binding transcription factor activity, RNA polymerase II-specific"/>
    <property type="evidence" value="ECO:0007669"/>
    <property type="project" value="InterPro"/>
</dbReference>
<sequence>MSQLEGELILTPHDQPTATAEGTKRRQQLQQPRQLLSCTKCRERKVKVSSQQLSDTAQPEICDRTKPCSACCARGAPKDCHFIAEGGDYAPIQQSYELRKLRAENLRLKDRLRACRIPIEDEDSDYAASPESQLGERSNPSQKRRAVKQKRFQGTEWQESIYFGSPALTSVMNDFATTNVDAAVTLAHLMPRGHGVHAPRAPRTYPFATLFKANPDECIPQLLSCLPADEGELFGYLNCFDNRVNLCSFPQVPIEVNRSEVDRFLSDTRRNAQLCPDMLALIFAAIALGAQYSVWDKSGVQWDPEMRQKETGKGDVYIAAAMQALRLASFLHRPSLLGIQALVLIGPYLTNSGRFLDAWTLFGTTIRSAHSIGLHRHPKYLDPVPPTQKECSTRQRLWWWMLRMDEQYSMTLGRPLGISGLGDCSWPQGFTTDPILLRFGDFVNRFTVIARRILSSDRLTKNRIDEFTDELKTLLDTMPETLQYQESWNQPETDAPEWPLRATAALYHCKTHTYLILLNRQRLEKAPTFQNLPGMREPALSFRATSATLSSHPSPTTLAQASLRGRSMVLSSSEDVVSAFMFFYHKEPAALIDWTLGQQAFNSAMLLIYDAMETKSITRGARKAEQVFVVFKELDDNRVHELASQAVDRISWGLTELHKLTTPNSARPMDQPEPNPQTQGALHNEAKFPSDSVDTVMGNTGMLLLEDPGLQAFVPEAYGPIDWAPSSTADRFTTGREHQLPLSASPLREDVTISDDFHVVRSPGAMQHTRGSTALRSVGGRPPPYTNTTSGPTLVRPQSYTRPASPTGFASQAHHTYSNDSRQPRHADHTTHHRIHPFHAHAQAVVGSAVEYQQSTIFAQRRQNSCPTLSHQIGEPPPMRPTYSSPSTVNRPTESHTHQHPHSTHTSSSKGQAPALYAADRASFPPLPLEQHHGPSLLGFSFQTLATSVAAPVPSTLTPLTEDLNMEDCWRGFGGGGGGDGGR</sequence>
<dbReference type="Proteomes" id="UP000799423">
    <property type="component" value="Unassembled WGS sequence"/>
</dbReference>
<feature type="region of interest" description="Disordered" evidence="4">
    <location>
        <begin position="662"/>
        <end position="683"/>
    </location>
</feature>
<dbReference type="PANTHER" id="PTHR31001">
    <property type="entry name" value="UNCHARACTERIZED TRANSCRIPTIONAL REGULATORY PROTEIN"/>
    <property type="match status" value="1"/>
</dbReference>
<reference evidence="6" key="1">
    <citation type="submission" date="2020-01" db="EMBL/GenBank/DDBJ databases">
        <authorList>
            <consortium name="DOE Joint Genome Institute"/>
            <person name="Haridas S."/>
            <person name="Albert R."/>
            <person name="Binder M."/>
            <person name="Bloem J."/>
            <person name="Labutti K."/>
            <person name="Salamov A."/>
            <person name="Andreopoulos B."/>
            <person name="Baker S.E."/>
            <person name="Barry K."/>
            <person name="Bills G."/>
            <person name="Bluhm B.H."/>
            <person name="Cannon C."/>
            <person name="Castanera R."/>
            <person name="Culley D.E."/>
            <person name="Daum C."/>
            <person name="Ezra D."/>
            <person name="Gonzalez J.B."/>
            <person name="Henrissat B."/>
            <person name="Kuo A."/>
            <person name="Liang C."/>
            <person name="Lipzen A."/>
            <person name="Lutzoni F."/>
            <person name="Magnuson J."/>
            <person name="Mondo S."/>
            <person name="Nolan M."/>
            <person name="Ohm R."/>
            <person name="Pangilinan J."/>
            <person name="Park H.-J."/>
            <person name="Ramirez L."/>
            <person name="Alfaro M."/>
            <person name="Sun H."/>
            <person name="Tritt A."/>
            <person name="Yoshinaga Y."/>
            <person name="Zwiers L.-H."/>
            <person name="Turgeon B.G."/>
            <person name="Goodwin S.B."/>
            <person name="Spatafora J.W."/>
            <person name="Crous P.W."/>
            <person name="Grigoriev I.V."/>
        </authorList>
    </citation>
    <scope>NUCLEOTIDE SEQUENCE</scope>
    <source>
        <strain evidence="6">IPT5</strain>
    </source>
</reference>
<feature type="compositionally biased region" description="Basic residues" evidence="4">
    <location>
        <begin position="142"/>
        <end position="151"/>
    </location>
</feature>
<dbReference type="CDD" id="cd12148">
    <property type="entry name" value="fungal_TF_MHR"/>
    <property type="match status" value="1"/>
</dbReference>
<dbReference type="PANTHER" id="PTHR31001:SF81">
    <property type="entry name" value="ZN(II)2CYS6 TRANSCRIPTION FACTOR"/>
    <property type="match status" value="1"/>
</dbReference>
<organism evidence="6 7">
    <name type="scientific">Plenodomus tracheiphilus IPT5</name>
    <dbReference type="NCBI Taxonomy" id="1408161"/>
    <lineage>
        <taxon>Eukaryota</taxon>
        <taxon>Fungi</taxon>
        <taxon>Dikarya</taxon>
        <taxon>Ascomycota</taxon>
        <taxon>Pezizomycotina</taxon>
        <taxon>Dothideomycetes</taxon>
        <taxon>Pleosporomycetidae</taxon>
        <taxon>Pleosporales</taxon>
        <taxon>Pleosporineae</taxon>
        <taxon>Leptosphaeriaceae</taxon>
        <taxon>Plenodomus</taxon>
    </lineage>
</organism>
<gene>
    <name evidence="6" type="ORF">T440DRAFT_497552</name>
</gene>
<evidence type="ECO:0000256" key="2">
    <source>
        <dbReference type="ARBA" id="ARBA00022723"/>
    </source>
</evidence>